<organism evidence="1 2">
    <name type="scientific">Actinocorallia libanotica</name>
    <dbReference type="NCBI Taxonomy" id="46162"/>
    <lineage>
        <taxon>Bacteria</taxon>
        <taxon>Bacillati</taxon>
        <taxon>Actinomycetota</taxon>
        <taxon>Actinomycetes</taxon>
        <taxon>Streptosporangiales</taxon>
        <taxon>Thermomonosporaceae</taxon>
        <taxon>Actinocorallia</taxon>
    </lineage>
</organism>
<dbReference type="EMBL" id="BAAAHH010000082">
    <property type="protein sequence ID" value="GAA0970849.1"/>
    <property type="molecule type" value="Genomic_DNA"/>
</dbReference>
<dbReference type="Proteomes" id="UP001500665">
    <property type="component" value="Unassembled WGS sequence"/>
</dbReference>
<comment type="caution">
    <text evidence="1">The sequence shown here is derived from an EMBL/GenBank/DDBJ whole genome shotgun (WGS) entry which is preliminary data.</text>
</comment>
<keyword evidence="2" id="KW-1185">Reference proteome</keyword>
<proteinExistence type="predicted"/>
<accession>A0ABP4CQQ8</accession>
<evidence type="ECO:0000313" key="1">
    <source>
        <dbReference type="EMBL" id="GAA0970849.1"/>
    </source>
</evidence>
<gene>
    <name evidence="1" type="ORF">GCM10009550_78910</name>
</gene>
<evidence type="ECO:0008006" key="3">
    <source>
        <dbReference type="Google" id="ProtNLM"/>
    </source>
</evidence>
<evidence type="ECO:0000313" key="2">
    <source>
        <dbReference type="Proteomes" id="UP001500665"/>
    </source>
</evidence>
<protein>
    <recommendedName>
        <fullName evidence="3">Guanylate cyclase domain-containing protein</fullName>
    </recommendedName>
</protein>
<sequence length="259" mass="28225">MTIRPLTDYRGIFAVDAVSYTQTPDADQPELGAEIKSLVRNVFIDCGLADVYPKTPQDCGDGVLFSVAHNWTSFLLQPVLVRLQQALEERNEMTPRYQPALRLRVAVGLGLAPADVLASDAINRTCRLLNADQIKDEMDCSDDRTTLVSAIVSDEVLQKVVGGGFSDLRPTEFRPVSATVQGKAFEEDAWIYTPRPSAREQAPGHDAVLEVAPKPSDEGVAGLSVNNAGALIGQQNNNNTHQKISSPVILPGVYPWNER</sequence>
<reference evidence="2" key="1">
    <citation type="journal article" date="2019" name="Int. J. Syst. Evol. Microbiol.">
        <title>The Global Catalogue of Microorganisms (GCM) 10K type strain sequencing project: providing services to taxonomists for standard genome sequencing and annotation.</title>
        <authorList>
            <consortium name="The Broad Institute Genomics Platform"/>
            <consortium name="The Broad Institute Genome Sequencing Center for Infectious Disease"/>
            <person name="Wu L."/>
            <person name="Ma J."/>
        </authorList>
    </citation>
    <scope>NUCLEOTIDE SEQUENCE [LARGE SCALE GENOMIC DNA]</scope>
    <source>
        <strain evidence="2">JCM 10696</strain>
    </source>
</reference>
<dbReference type="RefSeq" id="WP_344248069.1">
    <property type="nucleotide sequence ID" value="NZ_BAAAHH010000082.1"/>
</dbReference>
<name>A0ABP4CQQ8_9ACTN</name>